<dbReference type="SUPFAM" id="SSF53756">
    <property type="entry name" value="UDP-Glycosyltransferase/glycogen phosphorylase"/>
    <property type="match status" value="1"/>
</dbReference>
<dbReference type="GO" id="GO:0016740">
    <property type="term" value="F:transferase activity"/>
    <property type="evidence" value="ECO:0007669"/>
    <property type="project" value="UniProtKB-KW"/>
</dbReference>
<dbReference type="Proteomes" id="UP000001401">
    <property type="component" value="Chromosome"/>
</dbReference>
<feature type="domain" description="Spore protein YkvP/CgeB glycosyl transferase-like" evidence="1">
    <location>
        <begin position="158"/>
        <end position="290"/>
    </location>
</feature>
<evidence type="ECO:0000313" key="2">
    <source>
        <dbReference type="EMBL" id="ADU31885.1"/>
    </source>
</evidence>
<sequence length="302" mass="35674">MKWIIKNPAPTDWRQDKWGDFHFGRSLTKYLSRMNQKVETDYHGEWDNNKTADVVLVLRGKHPYTVKKSDFNIMWNISHPESVTLEEYQSYDIVFVASNSHAEYLSSKIQVPVFPLLQCTDTEEFYESSSNYHDRKDIIFVGNTRGVERACVIWSSELGLPLKVWGRGWVEMINKKLIVGKYIDNQKLGELYSNSKIVLNDHWEDMKQYGFINNRIFDAIACGLPIISDYHEELYKLFGNKILYYKDKEEFNLCVEEFFLAYPLLKENVDELKEEVTSNYSFQNRAQFLVETVEEHIRKNKV</sequence>
<name>E6TSB6_EVAC2</name>
<gene>
    <name evidence="2" type="ordered locus">Bcell_3644</name>
</gene>
<keyword evidence="3" id="KW-1185">Reference proteome</keyword>
<dbReference type="InterPro" id="IPR055259">
    <property type="entry name" value="YkvP/CgeB_Glyco_trans-like"/>
</dbReference>
<dbReference type="KEGG" id="bco:Bcell_3644"/>
<dbReference type="RefSeq" id="WP_013490216.1">
    <property type="nucleotide sequence ID" value="NC_014829.1"/>
</dbReference>
<dbReference type="eggNOG" id="COG4641">
    <property type="taxonomic scope" value="Bacteria"/>
</dbReference>
<dbReference type="OrthoDB" id="110463at2"/>
<dbReference type="AlphaFoldDB" id="E6TSB6"/>
<dbReference type="STRING" id="649639.Bcell_3644"/>
<accession>E6TSB6</accession>
<organism evidence="2 3">
    <name type="scientific">Evansella cellulosilytica (strain ATCC 21833 / DSM 2522 / FERM P-1141 / JCM 9156 / N-4)</name>
    <name type="common">Bacillus cellulosilyticus</name>
    <dbReference type="NCBI Taxonomy" id="649639"/>
    <lineage>
        <taxon>Bacteria</taxon>
        <taxon>Bacillati</taxon>
        <taxon>Bacillota</taxon>
        <taxon>Bacilli</taxon>
        <taxon>Bacillales</taxon>
        <taxon>Bacillaceae</taxon>
        <taxon>Evansella</taxon>
    </lineage>
</organism>
<evidence type="ECO:0000313" key="3">
    <source>
        <dbReference type="Proteomes" id="UP000001401"/>
    </source>
</evidence>
<protein>
    <submittedName>
        <fullName evidence="2">Glycosyl transferase family protein</fullName>
    </submittedName>
</protein>
<reference evidence="2" key="1">
    <citation type="submission" date="2010-12" db="EMBL/GenBank/DDBJ databases">
        <title>Complete sequence of Bacillus cellulosilyticus DSM 2522.</title>
        <authorList>
            <consortium name="US DOE Joint Genome Institute"/>
            <person name="Lucas S."/>
            <person name="Copeland A."/>
            <person name="Lapidus A."/>
            <person name="Cheng J.-F."/>
            <person name="Bruce D."/>
            <person name="Goodwin L."/>
            <person name="Pitluck S."/>
            <person name="Chertkov O."/>
            <person name="Detter J.C."/>
            <person name="Han C."/>
            <person name="Tapia R."/>
            <person name="Land M."/>
            <person name="Hauser L."/>
            <person name="Jeffries C."/>
            <person name="Kyrpides N."/>
            <person name="Ivanova N."/>
            <person name="Mikhailova N."/>
            <person name="Brumm P."/>
            <person name="Mead D."/>
            <person name="Woyke T."/>
        </authorList>
    </citation>
    <scope>NUCLEOTIDE SEQUENCE [LARGE SCALE GENOMIC DNA]</scope>
    <source>
        <strain evidence="2">DSM 2522</strain>
    </source>
</reference>
<evidence type="ECO:0000259" key="1">
    <source>
        <dbReference type="Pfam" id="PF13524"/>
    </source>
</evidence>
<proteinExistence type="predicted"/>
<dbReference type="EMBL" id="CP002394">
    <property type="protein sequence ID" value="ADU31885.1"/>
    <property type="molecule type" value="Genomic_DNA"/>
</dbReference>
<dbReference type="HOGENOM" id="CLU_920260_0_0_9"/>
<keyword evidence="2" id="KW-0808">Transferase</keyword>
<dbReference type="Pfam" id="PF13524">
    <property type="entry name" value="Glyco_trans_1_2"/>
    <property type="match status" value="1"/>
</dbReference>